<comment type="caution">
    <text evidence="2">The sequence shown here is derived from an EMBL/GenBank/DDBJ whole genome shotgun (WGS) entry which is preliminary data.</text>
</comment>
<dbReference type="SMART" id="SM00347">
    <property type="entry name" value="HTH_MARR"/>
    <property type="match status" value="1"/>
</dbReference>
<sequence>MIARDDEVGEELGALLSQLLSVVVEREAPILAAHGVTMWEYVILSRLWGESGLTQKELARRSRRDPTRLIGHLDTLGDRHLIAREVDGSDRRRRTVRLTDEGRELVLAARRDIRQMEADLLGGLSVDAQNDLRNALAVVLRRNT</sequence>
<evidence type="ECO:0000313" key="2">
    <source>
        <dbReference type="EMBL" id="MBM9503071.1"/>
    </source>
</evidence>
<name>A0ABS2TJ94_9ACTN</name>
<dbReference type="PROSITE" id="PS50995">
    <property type="entry name" value="HTH_MARR_2"/>
    <property type="match status" value="1"/>
</dbReference>
<dbReference type="Proteomes" id="UP000749040">
    <property type="component" value="Unassembled WGS sequence"/>
</dbReference>
<evidence type="ECO:0000259" key="1">
    <source>
        <dbReference type="PROSITE" id="PS50995"/>
    </source>
</evidence>
<dbReference type="InterPro" id="IPR039422">
    <property type="entry name" value="MarR/SlyA-like"/>
</dbReference>
<dbReference type="InterPro" id="IPR036390">
    <property type="entry name" value="WH_DNA-bd_sf"/>
</dbReference>
<dbReference type="InterPro" id="IPR036388">
    <property type="entry name" value="WH-like_DNA-bd_sf"/>
</dbReference>
<keyword evidence="3" id="KW-1185">Reference proteome</keyword>
<dbReference type="PANTHER" id="PTHR33164">
    <property type="entry name" value="TRANSCRIPTIONAL REGULATOR, MARR FAMILY"/>
    <property type="match status" value="1"/>
</dbReference>
<dbReference type="Gene3D" id="1.10.10.10">
    <property type="entry name" value="Winged helix-like DNA-binding domain superfamily/Winged helix DNA-binding domain"/>
    <property type="match status" value="1"/>
</dbReference>
<accession>A0ABS2TJ94</accession>
<dbReference type="EMBL" id="JADKYB010000001">
    <property type="protein sequence ID" value="MBM9503071.1"/>
    <property type="molecule type" value="Genomic_DNA"/>
</dbReference>
<proteinExistence type="predicted"/>
<evidence type="ECO:0000313" key="3">
    <source>
        <dbReference type="Proteomes" id="UP000749040"/>
    </source>
</evidence>
<feature type="domain" description="HTH marR-type" evidence="1">
    <location>
        <begin position="9"/>
        <end position="141"/>
    </location>
</feature>
<dbReference type="PANTHER" id="PTHR33164:SF43">
    <property type="entry name" value="HTH-TYPE TRANSCRIPTIONAL REPRESSOR YETL"/>
    <property type="match status" value="1"/>
</dbReference>
<dbReference type="RefSeq" id="WP_205354956.1">
    <property type="nucleotide sequence ID" value="NZ_JADKYB010000001.1"/>
</dbReference>
<dbReference type="SUPFAM" id="SSF46785">
    <property type="entry name" value="Winged helix' DNA-binding domain"/>
    <property type="match status" value="1"/>
</dbReference>
<protein>
    <submittedName>
        <fullName evidence="2">MarR family transcriptional regulator</fullName>
    </submittedName>
</protein>
<dbReference type="InterPro" id="IPR000835">
    <property type="entry name" value="HTH_MarR-typ"/>
</dbReference>
<gene>
    <name evidence="2" type="ORF">ITX44_00685</name>
</gene>
<organism evidence="2 3">
    <name type="scientific">Actinacidiphila acididurans</name>
    <dbReference type="NCBI Taxonomy" id="2784346"/>
    <lineage>
        <taxon>Bacteria</taxon>
        <taxon>Bacillati</taxon>
        <taxon>Actinomycetota</taxon>
        <taxon>Actinomycetes</taxon>
        <taxon>Kitasatosporales</taxon>
        <taxon>Streptomycetaceae</taxon>
        <taxon>Actinacidiphila</taxon>
    </lineage>
</organism>
<reference evidence="2 3" key="1">
    <citation type="submission" date="2021-01" db="EMBL/GenBank/DDBJ databases">
        <title>Streptomyces acididurans sp. nov., isolated from a peat swamp forest soil.</title>
        <authorList>
            <person name="Chantavorakit T."/>
            <person name="Duangmal K."/>
        </authorList>
    </citation>
    <scope>NUCLEOTIDE SEQUENCE [LARGE SCALE GENOMIC DNA]</scope>
    <source>
        <strain evidence="2 3">KK5PA1</strain>
    </source>
</reference>
<dbReference type="Pfam" id="PF01047">
    <property type="entry name" value="MarR"/>
    <property type="match status" value="1"/>
</dbReference>